<evidence type="ECO:0000313" key="2">
    <source>
        <dbReference type="EMBL" id="KAE8684653.1"/>
    </source>
</evidence>
<reference evidence="2" key="1">
    <citation type="submission" date="2019-09" db="EMBL/GenBank/DDBJ databases">
        <title>Draft genome information of white flower Hibiscus syriacus.</title>
        <authorList>
            <person name="Kim Y.-M."/>
        </authorList>
    </citation>
    <scope>NUCLEOTIDE SEQUENCE [LARGE SCALE GENOMIC DNA]</scope>
    <source>
        <strain evidence="2">YM2019G1</strain>
    </source>
</reference>
<protein>
    <submittedName>
        <fullName evidence="2">Uncharacterized protein</fullName>
    </submittedName>
</protein>
<dbReference type="Proteomes" id="UP000436088">
    <property type="component" value="Unassembled WGS sequence"/>
</dbReference>
<organism evidence="2 3">
    <name type="scientific">Hibiscus syriacus</name>
    <name type="common">Rose of Sharon</name>
    <dbReference type="NCBI Taxonomy" id="106335"/>
    <lineage>
        <taxon>Eukaryota</taxon>
        <taxon>Viridiplantae</taxon>
        <taxon>Streptophyta</taxon>
        <taxon>Embryophyta</taxon>
        <taxon>Tracheophyta</taxon>
        <taxon>Spermatophyta</taxon>
        <taxon>Magnoliopsida</taxon>
        <taxon>eudicotyledons</taxon>
        <taxon>Gunneridae</taxon>
        <taxon>Pentapetalae</taxon>
        <taxon>rosids</taxon>
        <taxon>malvids</taxon>
        <taxon>Malvales</taxon>
        <taxon>Malvaceae</taxon>
        <taxon>Malvoideae</taxon>
        <taxon>Hibiscus</taxon>
    </lineage>
</organism>
<name>A0A6A2YZ24_HIBSY</name>
<comment type="caution">
    <text evidence="2">The sequence shown here is derived from an EMBL/GenBank/DDBJ whole genome shotgun (WGS) entry which is preliminary data.</text>
</comment>
<dbReference type="AlphaFoldDB" id="A0A6A2YZ24"/>
<feature type="compositionally biased region" description="Basic and acidic residues" evidence="1">
    <location>
        <begin position="116"/>
        <end position="125"/>
    </location>
</feature>
<sequence length="144" mass="15747">MPSTIIIKTRVALYGIMVKALTGVLRPWRGCKGRSACFCTLAAGNCSVHFGAKWRNKNLGLTFFKFLPNGILKSSSLSPTNRARCSRIVSFPDPPSLSYPDQDTYWHTICSRAELSTKSKKERSMIPETAGGSSSLSPPSFPSD</sequence>
<keyword evidence="3" id="KW-1185">Reference proteome</keyword>
<feature type="region of interest" description="Disordered" evidence="1">
    <location>
        <begin position="116"/>
        <end position="144"/>
    </location>
</feature>
<accession>A0A6A2YZ24</accession>
<dbReference type="EMBL" id="VEPZ02001236">
    <property type="protein sequence ID" value="KAE8684653.1"/>
    <property type="molecule type" value="Genomic_DNA"/>
</dbReference>
<gene>
    <name evidence="2" type="ORF">F3Y22_tig00111105pilonHSYRG00136</name>
</gene>
<evidence type="ECO:0000256" key="1">
    <source>
        <dbReference type="SAM" id="MobiDB-lite"/>
    </source>
</evidence>
<evidence type="ECO:0000313" key="3">
    <source>
        <dbReference type="Proteomes" id="UP000436088"/>
    </source>
</evidence>
<proteinExistence type="predicted"/>